<feature type="binding site" evidence="7">
    <location>
        <position position="284"/>
    </location>
    <ligand>
        <name>N(2)-acetyl-L-ornithine</name>
        <dbReference type="ChEBI" id="CHEBI:57805"/>
    </ligand>
</feature>
<dbReference type="GO" id="GO:0003992">
    <property type="term" value="F:N2-acetyl-L-ornithine:2-oxoglutarate 5-aminotransferase activity"/>
    <property type="evidence" value="ECO:0007669"/>
    <property type="project" value="UniProtKB-UniRule"/>
</dbReference>
<dbReference type="SUPFAM" id="SSF53383">
    <property type="entry name" value="PLP-dependent transferases"/>
    <property type="match status" value="1"/>
</dbReference>
<keyword evidence="5 7" id="KW-0663">Pyridoxal phosphate</keyword>
<gene>
    <name evidence="8" type="primary">astC</name>
    <name evidence="7" type="synonym">argD</name>
    <name evidence="8" type="ORF">E2553_24815</name>
</gene>
<dbReference type="CDD" id="cd00610">
    <property type="entry name" value="OAT_like"/>
    <property type="match status" value="1"/>
</dbReference>
<dbReference type="InterPro" id="IPR015424">
    <property type="entry name" value="PyrdxlP-dep_Trfase"/>
</dbReference>
<feature type="modified residue" description="N6-(pyridoxal phosphate)lysine" evidence="7">
    <location>
        <position position="256"/>
    </location>
</feature>
<dbReference type="NCBIfam" id="NF002325">
    <property type="entry name" value="PRK01278.1"/>
    <property type="match status" value="1"/>
</dbReference>
<keyword evidence="7" id="KW-0028">Amino-acid biosynthesis</keyword>
<dbReference type="InterPro" id="IPR017652">
    <property type="entry name" value="Ac/SucOrn_transaminase_bac"/>
</dbReference>
<dbReference type="InterPro" id="IPR015422">
    <property type="entry name" value="PyrdxlP-dep_Trfase_small"/>
</dbReference>
<dbReference type="FunFam" id="3.40.640.10:FF:000004">
    <property type="entry name" value="Acetylornithine aminotransferase"/>
    <property type="match status" value="1"/>
</dbReference>
<dbReference type="NCBIfam" id="NF003468">
    <property type="entry name" value="PRK05093.1"/>
    <property type="match status" value="1"/>
</dbReference>
<dbReference type="NCBIfam" id="TIGR03246">
    <property type="entry name" value="arg_catab_astC"/>
    <property type="match status" value="1"/>
</dbReference>
<dbReference type="Gene3D" id="3.90.1150.10">
    <property type="entry name" value="Aspartate Aminotransferase, domain 1"/>
    <property type="match status" value="1"/>
</dbReference>
<dbReference type="InterPro" id="IPR004636">
    <property type="entry name" value="AcOrn/SuccOrn_fam"/>
</dbReference>
<comment type="pathway">
    <text evidence="1">Amine and polyamine biosynthesis; ectoine biosynthesis; L-ectoine from L-aspartate 4-semialdehyde: step 1/3.</text>
</comment>
<evidence type="ECO:0000313" key="8">
    <source>
        <dbReference type="EMBL" id="TFE40014.1"/>
    </source>
</evidence>
<evidence type="ECO:0000256" key="6">
    <source>
        <dbReference type="ARBA" id="ARBA00049111"/>
    </source>
</evidence>
<proteinExistence type="inferred from homology"/>
<comment type="caution">
    <text evidence="8">The sequence shown here is derived from an EMBL/GenBank/DDBJ whole genome shotgun (WGS) entry which is preliminary data.</text>
</comment>
<comment type="cofactor">
    <cofactor evidence="7">
        <name>pyridoxal 5'-phosphate</name>
        <dbReference type="ChEBI" id="CHEBI:597326"/>
    </cofactor>
    <text evidence="7">Binds 1 pyridoxal phosphate per subunit.</text>
</comment>
<dbReference type="GO" id="GO:0006526">
    <property type="term" value="P:L-arginine biosynthetic process"/>
    <property type="evidence" value="ECO:0007669"/>
    <property type="project" value="UniProtKB-UniRule"/>
</dbReference>
<dbReference type="InterPro" id="IPR050103">
    <property type="entry name" value="Class-III_PLP-dep_AT"/>
</dbReference>
<dbReference type="Pfam" id="PF00202">
    <property type="entry name" value="Aminotran_3"/>
    <property type="match status" value="1"/>
</dbReference>
<evidence type="ECO:0000256" key="7">
    <source>
        <dbReference type="HAMAP-Rule" id="MF_01107"/>
    </source>
</evidence>
<keyword evidence="7" id="KW-0963">Cytoplasm</keyword>
<evidence type="ECO:0000256" key="3">
    <source>
        <dbReference type="ARBA" id="ARBA00022576"/>
    </source>
</evidence>
<dbReference type="GO" id="GO:0030170">
    <property type="term" value="F:pyridoxal phosphate binding"/>
    <property type="evidence" value="ECO:0007669"/>
    <property type="project" value="InterPro"/>
</dbReference>
<organism evidence="8 9">
    <name type="scientific">Paraburkholderia dipogonis</name>
    <dbReference type="NCBI Taxonomy" id="1211383"/>
    <lineage>
        <taxon>Bacteria</taxon>
        <taxon>Pseudomonadati</taxon>
        <taxon>Pseudomonadota</taxon>
        <taxon>Betaproteobacteria</taxon>
        <taxon>Burkholderiales</taxon>
        <taxon>Burkholderiaceae</taxon>
        <taxon>Paraburkholderia</taxon>
    </lineage>
</organism>
<dbReference type="InterPro" id="IPR015421">
    <property type="entry name" value="PyrdxlP-dep_Trfase_major"/>
</dbReference>
<evidence type="ECO:0000256" key="2">
    <source>
        <dbReference type="ARBA" id="ARBA00022571"/>
    </source>
</evidence>
<dbReference type="GeneID" id="97303100"/>
<dbReference type="PANTHER" id="PTHR11986">
    <property type="entry name" value="AMINOTRANSFERASE CLASS III"/>
    <property type="match status" value="1"/>
</dbReference>
<protein>
    <recommendedName>
        <fullName evidence="7">Acetylornithine aminotransferase</fullName>
        <shortName evidence="7">ACOAT</shortName>
        <ecNumber evidence="7">2.6.1.11</ecNumber>
    </recommendedName>
</protein>
<name>A0A4Y8MRD6_9BURK</name>
<keyword evidence="2 7" id="KW-0055">Arginine biosynthesis</keyword>
<feature type="binding site" evidence="7">
    <location>
        <position position="142"/>
    </location>
    <ligand>
        <name>pyridoxal 5'-phosphate</name>
        <dbReference type="ChEBI" id="CHEBI:597326"/>
    </ligand>
</feature>
<feature type="binding site" evidence="7">
    <location>
        <position position="285"/>
    </location>
    <ligand>
        <name>pyridoxal 5'-phosphate</name>
        <dbReference type="ChEBI" id="CHEBI:597326"/>
    </ligand>
</feature>
<dbReference type="PROSITE" id="PS00600">
    <property type="entry name" value="AA_TRANSFER_CLASS_3"/>
    <property type="match status" value="1"/>
</dbReference>
<comment type="pathway">
    <text evidence="7">Amino-acid biosynthesis; L-arginine biosynthesis; N(2)-acetyl-L-ornithine from L-glutamate: step 4/4.</text>
</comment>
<dbReference type="EC" id="2.6.1.11" evidence="7"/>
<evidence type="ECO:0000256" key="4">
    <source>
        <dbReference type="ARBA" id="ARBA00022679"/>
    </source>
</evidence>
<evidence type="ECO:0000256" key="5">
    <source>
        <dbReference type="ARBA" id="ARBA00022898"/>
    </source>
</evidence>
<dbReference type="AlphaFoldDB" id="A0A4Y8MRD6"/>
<comment type="similarity">
    <text evidence="7">Belongs to the class-III pyridoxal-phosphate-dependent aminotransferase family. ArgD subfamily.</text>
</comment>
<keyword evidence="3 7" id="KW-0032">Aminotransferase</keyword>
<dbReference type="GO" id="GO:0045303">
    <property type="term" value="F:diaminobutyrate-2-oxoglutarate transaminase activity"/>
    <property type="evidence" value="ECO:0007669"/>
    <property type="project" value="UniProtKB-EC"/>
</dbReference>
<dbReference type="InterPro" id="IPR049704">
    <property type="entry name" value="Aminotrans_3_PPA_site"/>
</dbReference>
<comment type="catalytic activity">
    <reaction evidence="7">
        <text>N(2)-acetyl-L-ornithine + 2-oxoglutarate = N-acetyl-L-glutamate 5-semialdehyde + L-glutamate</text>
        <dbReference type="Rhea" id="RHEA:18049"/>
        <dbReference type="ChEBI" id="CHEBI:16810"/>
        <dbReference type="ChEBI" id="CHEBI:29123"/>
        <dbReference type="ChEBI" id="CHEBI:29985"/>
        <dbReference type="ChEBI" id="CHEBI:57805"/>
        <dbReference type="EC" id="2.6.1.11"/>
    </reaction>
</comment>
<accession>A0A4Y8MRD6</accession>
<dbReference type="UniPathway" id="UPA00068">
    <property type="reaction ID" value="UER00109"/>
</dbReference>
<dbReference type="InterPro" id="IPR005814">
    <property type="entry name" value="Aminotrans_3"/>
</dbReference>
<dbReference type="PANTHER" id="PTHR11986:SF113">
    <property type="entry name" value="SUCCINYLORNITHINE TRANSAMINASE"/>
    <property type="match status" value="1"/>
</dbReference>
<dbReference type="Gene3D" id="3.40.640.10">
    <property type="entry name" value="Type I PLP-dependent aspartate aminotransferase-like (Major domain)"/>
    <property type="match status" value="1"/>
</dbReference>
<dbReference type="EMBL" id="SNVI01000002">
    <property type="protein sequence ID" value="TFE40014.1"/>
    <property type="molecule type" value="Genomic_DNA"/>
</dbReference>
<sequence>MTRQPAVSRLTFDDVMVPTYSPAPFIPVTAEGSRVRDSEGLDYIDLAGGIAVTALGHGHPEVLAALVSQAKQLWHISNLYTNEPALRLARRLTDATFASKVFFANSGAEANEAALKLARRAAHGRFPANPEKGRIISFAQSFHGRTLFTVSVGGQPKYASGFGPLPGDIQHLPYNDVEAARSAIGAKTCAVIVEPVQGEGGIHPANREFLTTLRALCDRHDATLIFDEVQIGMGRSGSLYAYMEYGVTPDVLTTAKSLGNGFPIAAMLTTDELAAHFSPGTHGSTYGGNPLGAAVADKVVELVNVPTVLNGVRERSAHVLAALRGINGRHGIFKELRGMGLLLGAELSDDFAGRAPDFVAAALSAGVMILNAGQNVLRLAPSLIIPFEDIDEGLRRFESAIPSVIDSQATV</sequence>
<evidence type="ECO:0000256" key="1">
    <source>
        <dbReference type="ARBA" id="ARBA00004946"/>
    </source>
</evidence>
<comment type="subunit">
    <text evidence="7">Homodimer.</text>
</comment>
<keyword evidence="4 7" id="KW-0808">Transferase</keyword>
<dbReference type="HAMAP" id="MF_01107">
    <property type="entry name" value="ArgD_aminotrans_3"/>
    <property type="match status" value="1"/>
</dbReference>
<comment type="catalytic activity">
    <reaction evidence="6">
        <text>L-2,4-diaminobutanoate + 2-oxoglutarate = L-aspartate 4-semialdehyde + L-glutamate</text>
        <dbReference type="Rhea" id="RHEA:11160"/>
        <dbReference type="ChEBI" id="CHEBI:16810"/>
        <dbReference type="ChEBI" id="CHEBI:29985"/>
        <dbReference type="ChEBI" id="CHEBI:58761"/>
        <dbReference type="ChEBI" id="CHEBI:537519"/>
        <dbReference type="EC" id="2.6.1.76"/>
    </reaction>
</comment>
<feature type="binding site" evidence="7">
    <location>
        <begin position="227"/>
        <end position="230"/>
    </location>
    <ligand>
        <name>pyridoxal 5'-phosphate</name>
        <dbReference type="ChEBI" id="CHEBI:597326"/>
    </ligand>
</feature>
<dbReference type="GO" id="GO:0042802">
    <property type="term" value="F:identical protein binding"/>
    <property type="evidence" value="ECO:0007669"/>
    <property type="project" value="TreeGrafter"/>
</dbReference>
<reference evidence="8 9" key="1">
    <citation type="submission" date="2019-03" db="EMBL/GenBank/DDBJ databases">
        <title>Complete Genome Sequence of Paraburkholderia dipogonis ICMP 19430T, a Nitrogen-fixing Symbiont of the South African Invasive Legume Dipogon lignosus in New Zealand.</title>
        <authorList>
            <person name="De Meyer S.E."/>
        </authorList>
    </citation>
    <scope>NUCLEOTIDE SEQUENCE [LARGE SCALE GENOMIC DNA]</scope>
    <source>
        <strain evidence="8 9">ICMP 19430</strain>
    </source>
</reference>
<dbReference type="RefSeq" id="WP_134461435.1">
    <property type="nucleotide sequence ID" value="NZ_JBHMFL010000169.1"/>
</dbReference>
<dbReference type="NCBIfam" id="TIGR00707">
    <property type="entry name" value="argD"/>
    <property type="match status" value="1"/>
</dbReference>
<dbReference type="Proteomes" id="UP000297385">
    <property type="component" value="Unassembled WGS sequence"/>
</dbReference>
<comment type="miscellaneous">
    <text evidence="7">May also have succinyldiaminopimelate aminotransferase activity, thus carrying out the corresponding step in lysine biosynthesis.</text>
</comment>
<dbReference type="PIRSF" id="PIRSF000521">
    <property type="entry name" value="Transaminase_4ab_Lys_Orn"/>
    <property type="match status" value="1"/>
</dbReference>
<evidence type="ECO:0000313" key="9">
    <source>
        <dbReference type="Proteomes" id="UP000297385"/>
    </source>
</evidence>
<feature type="binding site" evidence="7">
    <location>
        <position position="145"/>
    </location>
    <ligand>
        <name>N(2)-acetyl-L-ornithine</name>
        <dbReference type="ChEBI" id="CHEBI:57805"/>
    </ligand>
</feature>
<dbReference type="GO" id="GO:0005737">
    <property type="term" value="C:cytoplasm"/>
    <property type="evidence" value="ECO:0007669"/>
    <property type="project" value="UniProtKB-SubCell"/>
</dbReference>
<comment type="subcellular location">
    <subcellularLocation>
        <location evidence="7">Cytoplasm</location>
    </subcellularLocation>
</comment>
<feature type="binding site" evidence="7">
    <location>
        <begin position="107"/>
        <end position="108"/>
    </location>
    <ligand>
        <name>pyridoxal 5'-phosphate</name>
        <dbReference type="ChEBI" id="CHEBI:597326"/>
    </ligand>
</feature>